<protein>
    <submittedName>
        <fullName evidence="1">Uncharacterized protein</fullName>
    </submittedName>
</protein>
<dbReference type="AlphaFoldDB" id="A0A6V7JQG9"/>
<reference evidence="1" key="1">
    <citation type="submission" date="2020-07" db="EMBL/GenBank/DDBJ databases">
        <authorList>
            <person name="Ferguson B K."/>
        </authorList>
    </citation>
    <scope>NUCLEOTIDE SEQUENCE</scope>
    <source>
        <strain evidence="1">L06</strain>
    </source>
</reference>
<accession>A0A6V7JQG9</accession>
<gene>
    <name evidence="1" type="ORF">BBRV_LOCUS59271</name>
</gene>
<name>A0A6V7JQG9_9HYME</name>
<dbReference type="EMBL" id="CADCXW020000020">
    <property type="protein sequence ID" value="CAD1554394.1"/>
    <property type="molecule type" value="Genomic_DNA"/>
</dbReference>
<sequence>MNQWFRRISRSTVDETINLFEWMNLREEFGGDMMDLMEEFILTFACYHIDELWERPPEKLRTRCSIMDHRRCHKNHHVSPGQDEFDRKLYLMSSIEKKGY</sequence>
<organism evidence="1">
    <name type="scientific">Bracon brevicornis</name>
    <dbReference type="NCBI Taxonomy" id="1563983"/>
    <lineage>
        <taxon>Eukaryota</taxon>
        <taxon>Metazoa</taxon>
        <taxon>Ecdysozoa</taxon>
        <taxon>Arthropoda</taxon>
        <taxon>Hexapoda</taxon>
        <taxon>Insecta</taxon>
        <taxon>Pterygota</taxon>
        <taxon>Neoptera</taxon>
        <taxon>Endopterygota</taxon>
        <taxon>Hymenoptera</taxon>
        <taxon>Apocrita</taxon>
        <taxon>Ichneumonoidea</taxon>
        <taxon>Braconidae</taxon>
        <taxon>Braconinae</taxon>
        <taxon>Bracon</taxon>
    </lineage>
</organism>
<evidence type="ECO:0000313" key="1">
    <source>
        <dbReference type="EMBL" id="CAD1554394.1"/>
    </source>
</evidence>
<proteinExistence type="predicted"/>